<evidence type="ECO:0000313" key="6">
    <source>
        <dbReference type="EMBL" id="GAA3721033.1"/>
    </source>
</evidence>
<dbReference type="InterPro" id="IPR011006">
    <property type="entry name" value="CheY-like_superfamily"/>
</dbReference>
<dbReference type="PANTHER" id="PTHR48111:SF38">
    <property type="entry name" value="TWO-COMPONENT RESPONSE REGULATOR"/>
    <property type="match status" value="1"/>
</dbReference>
<gene>
    <name evidence="6" type="ORF">GCM10022399_41770</name>
</gene>
<protein>
    <submittedName>
        <fullName evidence="6">Response regulator transcription factor</fullName>
    </submittedName>
</protein>
<dbReference type="EMBL" id="BAABDC010000012">
    <property type="protein sequence ID" value="GAA3721033.1"/>
    <property type="molecule type" value="Genomic_DNA"/>
</dbReference>
<feature type="modified residue" description="4-aspartylphosphate" evidence="2">
    <location>
        <position position="52"/>
    </location>
</feature>
<dbReference type="PROSITE" id="PS50110">
    <property type="entry name" value="RESPONSE_REGULATORY"/>
    <property type="match status" value="1"/>
</dbReference>
<comment type="caution">
    <text evidence="6">The sequence shown here is derived from an EMBL/GenBank/DDBJ whole genome shotgun (WGS) entry which is preliminary data.</text>
</comment>
<dbReference type="InterPro" id="IPR039420">
    <property type="entry name" value="WalR-like"/>
</dbReference>
<feature type="domain" description="Response regulatory" evidence="4">
    <location>
        <begin position="3"/>
        <end position="117"/>
    </location>
</feature>
<keyword evidence="1 3" id="KW-0238">DNA-binding</keyword>
<dbReference type="InterPro" id="IPR001789">
    <property type="entry name" value="Sig_transdc_resp-reg_receiver"/>
</dbReference>
<organism evidence="6 7">
    <name type="scientific">Terrabacter ginsenosidimutans</name>
    <dbReference type="NCBI Taxonomy" id="490575"/>
    <lineage>
        <taxon>Bacteria</taxon>
        <taxon>Bacillati</taxon>
        <taxon>Actinomycetota</taxon>
        <taxon>Actinomycetes</taxon>
        <taxon>Micrococcales</taxon>
        <taxon>Intrasporangiaceae</taxon>
        <taxon>Terrabacter</taxon>
    </lineage>
</organism>
<keyword evidence="2" id="KW-0597">Phosphoprotein</keyword>
<dbReference type="InterPro" id="IPR036388">
    <property type="entry name" value="WH-like_DNA-bd_sf"/>
</dbReference>
<evidence type="ECO:0000259" key="5">
    <source>
        <dbReference type="PROSITE" id="PS51755"/>
    </source>
</evidence>
<reference evidence="7" key="1">
    <citation type="journal article" date="2019" name="Int. J. Syst. Evol. Microbiol.">
        <title>The Global Catalogue of Microorganisms (GCM) 10K type strain sequencing project: providing services to taxonomists for standard genome sequencing and annotation.</title>
        <authorList>
            <consortium name="The Broad Institute Genomics Platform"/>
            <consortium name="The Broad Institute Genome Sequencing Center for Infectious Disease"/>
            <person name="Wu L."/>
            <person name="Ma J."/>
        </authorList>
    </citation>
    <scope>NUCLEOTIDE SEQUENCE [LARGE SCALE GENOMIC DNA]</scope>
    <source>
        <strain evidence="7">JCM 17125</strain>
    </source>
</reference>
<dbReference type="SMART" id="SM00448">
    <property type="entry name" value="REC"/>
    <property type="match status" value="1"/>
</dbReference>
<feature type="DNA-binding region" description="OmpR/PhoB-type" evidence="3">
    <location>
        <begin position="126"/>
        <end position="221"/>
    </location>
</feature>
<keyword evidence="7" id="KW-1185">Reference proteome</keyword>
<evidence type="ECO:0000256" key="2">
    <source>
        <dbReference type="PROSITE-ProRule" id="PRU00169"/>
    </source>
</evidence>
<dbReference type="Gene3D" id="1.10.10.10">
    <property type="entry name" value="Winged helix-like DNA-binding domain superfamily/Winged helix DNA-binding domain"/>
    <property type="match status" value="1"/>
</dbReference>
<evidence type="ECO:0000256" key="3">
    <source>
        <dbReference type="PROSITE-ProRule" id="PRU01091"/>
    </source>
</evidence>
<evidence type="ECO:0000313" key="7">
    <source>
        <dbReference type="Proteomes" id="UP001501468"/>
    </source>
</evidence>
<dbReference type="PANTHER" id="PTHR48111">
    <property type="entry name" value="REGULATOR OF RPOS"/>
    <property type="match status" value="1"/>
</dbReference>
<dbReference type="RefSeq" id="WP_344951510.1">
    <property type="nucleotide sequence ID" value="NZ_BAABDC010000012.1"/>
</dbReference>
<dbReference type="Pfam" id="PF00072">
    <property type="entry name" value="Response_reg"/>
    <property type="match status" value="1"/>
</dbReference>
<sequence length="223" mass="24268">MATVMVVDDEERVRTLLAKSLASQGHSVVTAASASAAIERLESREVDLVVLDLVMPGLGGLAVLDAVNKRRQPTPVIVLSGVTDVGTRVAALDRGAVDVVSKPFSLTELLARVRRNIGTERRPTDDRYLDAGGIRLDVGRRRATFRSASASLTEREFSLLAHLMRRAGEVCRKEELLHDVWHLDFDPGSNVVEVCVGRLRSKLGADIPIETLRGVGYGLYEDA</sequence>
<dbReference type="SMART" id="SM00862">
    <property type="entry name" value="Trans_reg_C"/>
    <property type="match status" value="1"/>
</dbReference>
<evidence type="ECO:0000259" key="4">
    <source>
        <dbReference type="PROSITE" id="PS50110"/>
    </source>
</evidence>
<accession>A0ABP7ENP8</accession>
<dbReference type="Proteomes" id="UP001501468">
    <property type="component" value="Unassembled WGS sequence"/>
</dbReference>
<proteinExistence type="predicted"/>
<evidence type="ECO:0000256" key="1">
    <source>
        <dbReference type="ARBA" id="ARBA00023125"/>
    </source>
</evidence>
<name>A0ABP7ENP8_9MICO</name>
<dbReference type="InterPro" id="IPR001867">
    <property type="entry name" value="OmpR/PhoB-type_DNA-bd"/>
</dbReference>
<dbReference type="Pfam" id="PF00486">
    <property type="entry name" value="Trans_reg_C"/>
    <property type="match status" value="1"/>
</dbReference>
<dbReference type="CDD" id="cd00383">
    <property type="entry name" value="trans_reg_C"/>
    <property type="match status" value="1"/>
</dbReference>
<feature type="domain" description="OmpR/PhoB-type" evidence="5">
    <location>
        <begin position="126"/>
        <end position="221"/>
    </location>
</feature>
<dbReference type="Gene3D" id="3.40.50.2300">
    <property type="match status" value="1"/>
</dbReference>
<dbReference type="PROSITE" id="PS51755">
    <property type="entry name" value="OMPR_PHOB"/>
    <property type="match status" value="1"/>
</dbReference>
<dbReference type="SUPFAM" id="SSF52172">
    <property type="entry name" value="CheY-like"/>
    <property type="match status" value="1"/>
</dbReference>